<protein>
    <submittedName>
        <fullName evidence="1">Uncharacterized protein</fullName>
    </submittedName>
</protein>
<gene>
    <name evidence="1" type="ORF">L1987_11932</name>
</gene>
<comment type="caution">
    <text evidence="1">The sequence shown here is derived from an EMBL/GenBank/DDBJ whole genome shotgun (WGS) entry which is preliminary data.</text>
</comment>
<reference evidence="1 2" key="2">
    <citation type="journal article" date="2022" name="Mol. Ecol. Resour.">
        <title>The genomes of chicory, endive, great burdock and yacon provide insights into Asteraceae paleo-polyploidization history and plant inulin production.</title>
        <authorList>
            <person name="Fan W."/>
            <person name="Wang S."/>
            <person name="Wang H."/>
            <person name="Wang A."/>
            <person name="Jiang F."/>
            <person name="Liu H."/>
            <person name="Zhao H."/>
            <person name="Xu D."/>
            <person name="Zhang Y."/>
        </authorList>
    </citation>
    <scope>NUCLEOTIDE SEQUENCE [LARGE SCALE GENOMIC DNA]</scope>
    <source>
        <strain evidence="2">cv. Yunnan</strain>
        <tissue evidence="1">Leaves</tissue>
    </source>
</reference>
<accession>A0ACB9JCU0</accession>
<reference evidence="2" key="1">
    <citation type="journal article" date="2022" name="Mol. Ecol. Resour.">
        <title>The genomes of chicory, endive, great burdock and yacon provide insights into Asteraceae palaeo-polyploidization history and plant inulin production.</title>
        <authorList>
            <person name="Fan W."/>
            <person name="Wang S."/>
            <person name="Wang H."/>
            <person name="Wang A."/>
            <person name="Jiang F."/>
            <person name="Liu H."/>
            <person name="Zhao H."/>
            <person name="Xu D."/>
            <person name="Zhang Y."/>
        </authorList>
    </citation>
    <scope>NUCLEOTIDE SEQUENCE [LARGE SCALE GENOMIC DNA]</scope>
    <source>
        <strain evidence="2">cv. Yunnan</strain>
    </source>
</reference>
<keyword evidence="2" id="KW-1185">Reference proteome</keyword>
<proteinExistence type="predicted"/>
<sequence>MKTTFYSKRLALLLAILIIDHVFQANSASIEGTVFSGRNRMLRTRSSPPPAPKLNQGPRYKFLAPPPPPSEPQIRCTATSSPPALQLGLPRKFCSFPSPPPPPPRVPLYR</sequence>
<evidence type="ECO:0000313" key="2">
    <source>
        <dbReference type="Proteomes" id="UP001056120"/>
    </source>
</evidence>
<evidence type="ECO:0000313" key="1">
    <source>
        <dbReference type="EMBL" id="KAI3818129.1"/>
    </source>
</evidence>
<organism evidence="1 2">
    <name type="scientific">Smallanthus sonchifolius</name>
    <dbReference type="NCBI Taxonomy" id="185202"/>
    <lineage>
        <taxon>Eukaryota</taxon>
        <taxon>Viridiplantae</taxon>
        <taxon>Streptophyta</taxon>
        <taxon>Embryophyta</taxon>
        <taxon>Tracheophyta</taxon>
        <taxon>Spermatophyta</taxon>
        <taxon>Magnoliopsida</taxon>
        <taxon>eudicotyledons</taxon>
        <taxon>Gunneridae</taxon>
        <taxon>Pentapetalae</taxon>
        <taxon>asterids</taxon>
        <taxon>campanulids</taxon>
        <taxon>Asterales</taxon>
        <taxon>Asteraceae</taxon>
        <taxon>Asteroideae</taxon>
        <taxon>Heliantheae alliance</taxon>
        <taxon>Millerieae</taxon>
        <taxon>Smallanthus</taxon>
    </lineage>
</organism>
<name>A0ACB9JCU0_9ASTR</name>
<dbReference type="EMBL" id="CM042021">
    <property type="protein sequence ID" value="KAI3818129.1"/>
    <property type="molecule type" value="Genomic_DNA"/>
</dbReference>
<dbReference type="Proteomes" id="UP001056120">
    <property type="component" value="Linkage Group LG04"/>
</dbReference>